<dbReference type="InterPro" id="IPR023408">
    <property type="entry name" value="MscS_beta-dom_sf"/>
</dbReference>
<accession>C7RFJ8</accession>
<dbReference type="Proteomes" id="UP000002294">
    <property type="component" value="Chromosome"/>
</dbReference>
<reference evidence="11 12" key="1">
    <citation type="journal article" date="2009" name="Stand. Genomic Sci.">
        <title>Complete genome sequence of Anaerococcus prevotii type strain (PC1).</title>
        <authorList>
            <person name="Labutti K."/>
            <person name="Pukall R."/>
            <person name="Steenblock K."/>
            <person name="Glavina Del Rio T."/>
            <person name="Tice H."/>
            <person name="Copeland A."/>
            <person name="Cheng J.F."/>
            <person name="Lucas S."/>
            <person name="Chen F."/>
            <person name="Nolan M."/>
            <person name="Bruce D."/>
            <person name="Goodwin L."/>
            <person name="Pitluck S."/>
            <person name="Ivanova N."/>
            <person name="Mavromatis K."/>
            <person name="Ovchinnikova G."/>
            <person name="Pati A."/>
            <person name="Chen A."/>
            <person name="Palaniappan K."/>
            <person name="Land M."/>
            <person name="Hauser L."/>
            <person name="Chang Y.J."/>
            <person name="Jeffries C.D."/>
            <person name="Chain P."/>
            <person name="Saunders E."/>
            <person name="Brettin T."/>
            <person name="Detter J.C."/>
            <person name="Han C."/>
            <person name="Goker M."/>
            <person name="Bristow J."/>
            <person name="Eisen J.A."/>
            <person name="Markowitz V."/>
            <person name="Hugenholtz P."/>
            <person name="Kyrpides N.C."/>
            <person name="Klenk H.P."/>
            <person name="Lapidus A."/>
        </authorList>
    </citation>
    <scope>NUCLEOTIDE SEQUENCE [LARGE SCALE GENOMIC DNA]</scope>
    <source>
        <strain evidence="12">ATCC 9321 / DSM 20548 / JCM 6508 / NCTC 11806 / PC1</strain>
    </source>
</reference>
<dbReference type="SUPFAM" id="SSF50182">
    <property type="entry name" value="Sm-like ribonucleoproteins"/>
    <property type="match status" value="1"/>
</dbReference>
<feature type="domain" description="Mechanosensitive ion channel transmembrane helices 2/3" evidence="10">
    <location>
        <begin position="73"/>
        <end position="113"/>
    </location>
</feature>
<name>C7RFJ8_ANAPD</name>
<feature type="transmembrane region" description="Helical" evidence="7">
    <location>
        <begin position="69"/>
        <end position="90"/>
    </location>
</feature>
<comment type="similarity">
    <text evidence="2">Belongs to the MscS (TC 1.A.23) family.</text>
</comment>
<dbReference type="Pfam" id="PF00924">
    <property type="entry name" value="MS_channel_2nd"/>
    <property type="match status" value="1"/>
</dbReference>
<dbReference type="GO" id="GO:0005886">
    <property type="term" value="C:plasma membrane"/>
    <property type="evidence" value="ECO:0007669"/>
    <property type="project" value="UniProtKB-SubCell"/>
</dbReference>
<evidence type="ECO:0000259" key="8">
    <source>
        <dbReference type="Pfam" id="PF00924"/>
    </source>
</evidence>
<dbReference type="AlphaFoldDB" id="C7RFJ8"/>
<evidence type="ECO:0000259" key="9">
    <source>
        <dbReference type="Pfam" id="PF21082"/>
    </source>
</evidence>
<keyword evidence="4 7" id="KW-0812">Transmembrane</keyword>
<dbReference type="Gene3D" id="2.30.30.60">
    <property type="match status" value="1"/>
</dbReference>
<evidence type="ECO:0000313" key="12">
    <source>
        <dbReference type="Proteomes" id="UP000002294"/>
    </source>
</evidence>
<dbReference type="STRING" id="525919.Apre_0207"/>
<feature type="domain" description="Mechanosensitive ion channel MscS" evidence="8">
    <location>
        <begin position="114"/>
        <end position="179"/>
    </location>
</feature>
<dbReference type="SUPFAM" id="SSF82689">
    <property type="entry name" value="Mechanosensitive channel protein MscS (YggB), C-terminal domain"/>
    <property type="match status" value="1"/>
</dbReference>
<dbReference type="InterPro" id="IPR049278">
    <property type="entry name" value="MS_channel_C"/>
</dbReference>
<evidence type="ECO:0000256" key="6">
    <source>
        <dbReference type="ARBA" id="ARBA00023136"/>
    </source>
</evidence>
<dbReference type="Pfam" id="PF21082">
    <property type="entry name" value="MS_channel_3rd"/>
    <property type="match status" value="1"/>
</dbReference>
<dbReference type="Pfam" id="PF21088">
    <property type="entry name" value="MS_channel_1st"/>
    <property type="match status" value="1"/>
</dbReference>
<organism evidence="11 12">
    <name type="scientific">Anaerococcus prevotii (strain ATCC 9321 / DSM 20548 / JCM 6508 / NCTC 11806 / PC1)</name>
    <name type="common">Peptostreptococcus prevotii</name>
    <name type="synonym">Peptococcus prevotii</name>
    <dbReference type="NCBI Taxonomy" id="525919"/>
    <lineage>
        <taxon>Bacteria</taxon>
        <taxon>Bacillati</taxon>
        <taxon>Bacillota</taxon>
        <taxon>Tissierellia</taxon>
        <taxon>Tissierellales</taxon>
        <taxon>Peptoniphilaceae</taxon>
        <taxon>Anaerococcus</taxon>
    </lineage>
</organism>
<dbReference type="eggNOG" id="COG0668">
    <property type="taxonomic scope" value="Bacteria"/>
</dbReference>
<protein>
    <submittedName>
        <fullName evidence="11">MscS Mechanosensitive ion channel</fullName>
    </submittedName>
</protein>
<sequence length="283" mass="32032">MIDQIEDTQVVRDLMKNKIIFTLVAIAIIFIASKLILNILRRLINKLLDGKAVQKSSLNQNKVNTISSAIYSVVRVVIIFIAITLILDVFGINTSTLIATAGVGGVAIALGTQTVIEDFIKGILIIVDDKIRVGEWIKVAGIEGEVEDIDFRVTKVRDFNGSLHIIPNSQITSVQNFNRGEMIADTTFSVSYDTPLDEIKEMVDDISKKLLDKEENKDLFIERFKIFEINSLEAFSYKVRITATVKDGEQWQIGRQAREMIKYEMEKRKIKSALVEYEENEEI</sequence>
<evidence type="ECO:0000256" key="2">
    <source>
        <dbReference type="ARBA" id="ARBA00008017"/>
    </source>
</evidence>
<dbReference type="SUPFAM" id="SSF82861">
    <property type="entry name" value="Mechanosensitive channel protein MscS (YggB), transmembrane region"/>
    <property type="match status" value="1"/>
</dbReference>
<dbReference type="Gene3D" id="3.30.70.100">
    <property type="match status" value="1"/>
</dbReference>
<evidence type="ECO:0000259" key="10">
    <source>
        <dbReference type="Pfam" id="PF21088"/>
    </source>
</evidence>
<evidence type="ECO:0000256" key="4">
    <source>
        <dbReference type="ARBA" id="ARBA00022692"/>
    </source>
</evidence>
<keyword evidence="3" id="KW-1003">Cell membrane</keyword>
<proteinExistence type="inferred from homology"/>
<dbReference type="InterPro" id="IPR045276">
    <property type="entry name" value="YbiO_bact"/>
</dbReference>
<feature type="domain" description="Mechanosensitive ion channel MscS C-terminal" evidence="9">
    <location>
        <begin position="185"/>
        <end position="271"/>
    </location>
</feature>
<dbReference type="PANTHER" id="PTHR30460:SF0">
    <property type="entry name" value="MODERATE CONDUCTANCE MECHANOSENSITIVE CHANNEL YBIO"/>
    <property type="match status" value="1"/>
</dbReference>
<dbReference type="InterPro" id="IPR010920">
    <property type="entry name" value="LSM_dom_sf"/>
</dbReference>
<keyword evidence="6 7" id="KW-0472">Membrane</keyword>
<evidence type="ECO:0000256" key="7">
    <source>
        <dbReference type="SAM" id="Phobius"/>
    </source>
</evidence>
<comment type="subcellular location">
    <subcellularLocation>
        <location evidence="1">Cell membrane</location>
        <topology evidence="1">Multi-pass membrane protein</topology>
    </subcellularLocation>
</comment>
<dbReference type="InterPro" id="IPR006685">
    <property type="entry name" value="MscS_channel_2nd"/>
</dbReference>
<evidence type="ECO:0000313" key="11">
    <source>
        <dbReference type="EMBL" id="ACV28259.1"/>
    </source>
</evidence>
<dbReference type="InterPro" id="IPR011066">
    <property type="entry name" value="MscS_channel_C_sf"/>
</dbReference>
<dbReference type="KEGG" id="apr:Apre_0207"/>
<evidence type="ECO:0000256" key="5">
    <source>
        <dbReference type="ARBA" id="ARBA00022989"/>
    </source>
</evidence>
<evidence type="ECO:0000256" key="3">
    <source>
        <dbReference type="ARBA" id="ARBA00022475"/>
    </source>
</evidence>
<evidence type="ECO:0000256" key="1">
    <source>
        <dbReference type="ARBA" id="ARBA00004651"/>
    </source>
</evidence>
<dbReference type="Gene3D" id="1.10.287.1260">
    <property type="match status" value="1"/>
</dbReference>
<keyword evidence="12" id="KW-1185">Reference proteome</keyword>
<feature type="transmembrane region" description="Helical" evidence="7">
    <location>
        <begin position="19"/>
        <end position="37"/>
    </location>
</feature>
<dbReference type="EMBL" id="CP001708">
    <property type="protein sequence ID" value="ACV28259.1"/>
    <property type="molecule type" value="Genomic_DNA"/>
</dbReference>
<dbReference type="PANTHER" id="PTHR30460">
    <property type="entry name" value="MODERATE CONDUCTANCE MECHANOSENSITIVE CHANNEL YBIO"/>
    <property type="match status" value="1"/>
</dbReference>
<dbReference type="HOGENOM" id="CLU_037945_8_2_9"/>
<dbReference type="RefSeq" id="WP_015777173.1">
    <property type="nucleotide sequence ID" value="NC_013171.1"/>
</dbReference>
<feature type="transmembrane region" description="Helical" evidence="7">
    <location>
        <begin position="96"/>
        <end position="116"/>
    </location>
</feature>
<dbReference type="GO" id="GO:0008381">
    <property type="term" value="F:mechanosensitive monoatomic ion channel activity"/>
    <property type="evidence" value="ECO:0007669"/>
    <property type="project" value="InterPro"/>
</dbReference>
<gene>
    <name evidence="11" type="ordered locus">Apre_0207</name>
</gene>
<keyword evidence="5 7" id="KW-1133">Transmembrane helix</keyword>
<dbReference type="InterPro" id="IPR011014">
    <property type="entry name" value="MscS_channel_TM-2"/>
</dbReference>
<dbReference type="OrthoDB" id="9809206at2"/>
<dbReference type="InterPro" id="IPR049142">
    <property type="entry name" value="MS_channel_1st"/>
</dbReference>